<feature type="transmembrane region" description="Helical" evidence="1">
    <location>
        <begin position="125"/>
        <end position="149"/>
    </location>
</feature>
<keyword evidence="1" id="KW-0472">Membrane</keyword>
<name>A0A2A4G8U3_9FLAO</name>
<reference evidence="2 3" key="1">
    <citation type="submission" date="2017-04" db="EMBL/GenBank/DDBJ databases">
        <title>A new member of the family Flavobacteriaceae isolated from ascidians.</title>
        <authorList>
            <person name="Chen L."/>
        </authorList>
    </citation>
    <scope>NUCLEOTIDE SEQUENCE [LARGE SCALE GENOMIC DNA]</scope>
    <source>
        <strain evidence="2 3">HQA918</strain>
    </source>
</reference>
<evidence type="ECO:0000313" key="2">
    <source>
        <dbReference type="EMBL" id="PCE65037.1"/>
    </source>
</evidence>
<accession>A0A2A4G8U3</accession>
<dbReference type="AlphaFoldDB" id="A0A2A4G8U3"/>
<feature type="transmembrane region" description="Helical" evidence="1">
    <location>
        <begin position="37"/>
        <end position="56"/>
    </location>
</feature>
<feature type="transmembrane region" description="Helical" evidence="1">
    <location>
        <begin position="174"/>
        <end position="201"/>
    </location>
</feature>
<protein>
    <submittedName>
        <fullName evidence="2">Uncharacterized protein</fullName>
    </submittedName>
</protein>
<organism evidence="2 3">
    <name type="scientific">Sediminicola luteus</name>
    <dbReference type="NCBI Taxonomy" id="319238"/>
    <lineage>
        <taxon>Bacteria</taxon>
        <taxon>Pseudomonadati</taxon>
        <taxon>Bacteroidota</taxon>
        <taxon>Flavobacteriia</taxon>
        <taxon>Flavobacteriales</taxon>
        <taxon>Flavobacteriaceae</taxon>
        <taxon>Sediminicola</taxon>
    </lineage>
</organism>
<proteinExistence type="predicted"/>
<keyword evidence="3" id="KW-1185">Reference proteome</keyword>
<dbReference type="EMBL" id="NBWU01000002">
    <property type="protein sequence ID" value="PCE65037.1"/>
    <property type="molecule type" value="Genomic_DNA"/>
</dbReference>
<keyword evidence="1" id="KW-1133">Transmembrane helix</keyword>
<dbReference type="Proteomes" id="UP000219559">
    <property type="component" value="Unassembled WGS sequence"/>
</dbReference>
<sequence length="217" mass="25756">MDELDLLKKDWQRKGDYFPKVSSDEIHQMIWKKSSSIVKWIFIISILEFIIPHLFYLFPPSMQLKEGFEMYDRMGITPWFIGASVLQYSIIFYFLYQFYRRYKEISVLDNAKALMAKILKTKKTVTYYIITSLTFLFMTCVFIAGYFYFMDDIEQVLQLPENAKKISPTKLKNIFAGSILVLGIIATVCFGGLYYLIYGLLLRKLNRNFRELKKMEM</sequence>
<gene>
    <name evidence="2" type="ORF">B7P33_07760</name>
</gene>
<feature type="transmembrane region" description="Helical" evidence="1">
    <location>
        <begin position="76"/>
        <end position="96"/>
    </location>
</feature>
<evidence type="ECO:0000256" key="1">
    <source>
        <dbReference type="SAM" id="Phobius"/>
    </source>
</evidence>
<evidence type="ECO:0000313" key="3">
    <source>
        <dbReference type="Proteomes" id="UP000219559"/>
    </source>
</evidence>
<dbReference type="OrthoDB" id="709028at2"/>
<keyword evidence="1" id="KW-0812">Transmembrane</keyword>
<comment type="caution">
    <text evidence="2">The sequence shown here is derived from an EMBL/GenBank/DDBJ whole genome shotgun (WGS) entry which is preliminary data.</text>
</comment>